<dbReference type="GeneID" id="87815601"/>
<dbReference type="EMBL" id="MU853554">
    <property type="protein sequence ID" value="KAK4148320.1"/>
    <property type="molecule type" value="Genomic_DNA"/>
</dbReference>
<dbReference type="AlphaFoldDB" id="A0AAN6VD36"/>
<proteinExistence type="predicted"/>
<accession>A0AAN6VD36</accession>
<feature type="transmembrane region" description="Helical" evidence="2">
    <location>
        <begin position="86"/>
        <end position="111"/>
    </location>
</feature>
<feature type="transmembrane region" description="Helical" evidence="2">
    <location>
        <begin position="47"/>
        <end position="66"/>
    </location>
</feature>
<gene>
    <name evidence="3" type="ORF">C8A04DRAFT_24129</name>
</gene>
<evidence type="ECO:0000313" key="3">
    <source>
        <dbReference type="EMBL" id="KAK4148320.1"/>
    </source>
</evidence>
<keyword evidence="2" id="KW-1133">Transmembrane helix</keyword>
<reference evidence="3" key="1">
    <citation type="journal article" date="2023" name="Mol. Phylogenet. Evol.">
        <title>Genome-scale phylogeny and comparative genomics of the fungal order Sordariales.</title>
        <authorList>
            <person name="Hensen N."/>
            <person name="Bonometti L."/>
            <person name="Westerberg I."/>
            <person name="Brannstrom I.O."/>
            <person name="Guillou S."/>
            <person name="Cros-Aarteil S."/>
            <person name="Calhoun S."/>
            <person name="Haridas S."/>
            <person name="Kuo A."/>
            <person name="Mondo S."/>
            <person name="Pangilinan J."/>
            <person name="Riley R."/>
            <person name="LaButti K."/>
            <person name="Andreopoulos B."/>
            <person name="Lipzen A."/>
            <person name="Chen C."/>
            <person name="Yan M."/>
            <person name="Daum C."/>
            <person name="Ng V."/>
            <person name="Clum A."/>
            <person name="Steindorff A."/>
            <person name="Ohm R.A."/>
            <person name="Martin F."/>
            <person name="Silar P."/>
            <person name="Natvig D.O."/>
            <person name="Lalanne C."/>
            <person name="Gautier V."/>
            <person name="Ament-Velasquez S.L."/>
            <person name="Kruys A."/>
            <person name="Hutchinson M.I."/>
            <person name="Powell A.J."/>
            <person name="Barry K."/>
            <person name="Miller A.N."/>
            <person name="Grigoriev I.V."/>
            <person name="Debuchy R."/>
            <person name="Gladieux P."/>
            <person name="Hiltunen Thoren M."/>
            <person name="Johannesson H."/>
        </authorList>
    </citation>
    <scope>NUCLEOTIDE SEQUENCE</scope>
    <source>
        <strain evidence="3">CBS 141.50</strain>
    </source>
</reference>
<keyword evidence="2" id="KW-0812">Transmembrane</keyword>
<reference evidence="3" key="2">
    <citation type="submission" date="2023-05" db="EMBL/GenBank/DDBJ databases">
        <authorList>
            <consortium name="Lawrence Berkeley National Laboratory"/>
            <person name="Steindorff A."/>
            <person name="Hensen N."/>
            <person name="Bonometti L."/>
            <person name="Westerberg I."/>
            <person name="Brannstrom I.O."/>
            <person name="Guillou S."/>
            <person name="Cros-Aarteil S."/>
            <person name="Calhoun S."/>
            <person name="Haridas S."/>
            <person name="Kuo A."/>
            <person name="Mondo S."/>
            <person name="Pangilinan J."/>
            <person name="Riley R."/>
            <person name="Labutti K."/>
            <person name="Andreopoulos B."/>
            <person name="Lipzen A."/>
            <person name="Chen C."/>
            <person name="Yanf M."/>
            <person name="Daum C."/>
            <person name="Ng V."/>
            <person name="Clum A."/>
            <person name="Ohm R."/>
            <person name="Martin F."/>
            <person name="Silar P."/>
            <person name="Natvig D."/>
            <person name="Lalanne C."/>
            <person name="Gautier V."/>
            <person name="Ament-Velasquez S.L."/>
            <person name="Kruys A."/>
            <person name="Hutchinson M.I."/>
            <person name="Powell A.J."/>
            <person name="Barry K."/>
            <person name="Miller A.N."/>
            <person name="Grigoriev I.V."/>
            <person name="Debuchy R."/>
            <person name="Gladieux P."/>
            <person name="Thoren M.H."/>
            <person name="Johannesson H."/>
        </authorList>
    </citation>
    <scope>NUCLEOTIDE SEQUENCE</scope>
    <source>
        <strain evidence="3">CBS 141.50</strain>
    </source>
</reference>
<dbReference type="Proteomes" id="UP001302676">
    <property type="component" value="Unassembled WGS sequence"/>
</dbReference>
<feature type="region of interest" description="Disordered" evidence="1">
    <location>
        <begin position="219"/>
        <end position="252"/>
    </location>
</feature>
<sequence length="252" mass="26536">MARLWSSNASSQFSSCWQCPVVALWNTAELVAASFSRHGGIHPNIHVVIDGILFLAVATAAGTLLVDVICGLTDYGPRFTTAGQEITSVCLLVVMMVIHSFLLFFFVCNYVEQLRTKSTKPAASQFPVPQYAPGAAPWSSPLSATTTLHRAPTGHESTKFGPSPITMELRNSPSALRREPPAFGLSVQPQPAPAVALSAVIESSVIAQAMSGVWDAETGSGQQVGLAPPAYEGPLGSTAADRSSSFDGGRYA</sequence>
<protein>
    <submittedName>
        <fullName evidence="3">Uncharacterized protein</fullName>
    </submittedName>
</protein>
<dbReference type="RefSeq" id="XP_062641691.1">
    <property type="nucleotide sequence ID" value="XM_062778988.1"/>
</dbReference>
<comment type="caution">
    <text evidence="3">The sequence shown here is derived from an EMBL/GenBank/DDBJ whole genome shotgun (WGS) entry which is preliminary data.</text>
</comment>
<organism evidence="3 4">
    <name type="scientific">Dichotomopilus funicola</name>
    <dbReference type="NCBI Taxonomy" id="1934379"/>
    <lineage>
        <taxon>Eukaryota</taxon>
        <taxon>Fungi</taxon>
        <taxon>Dikarya</taxon>
        <taxon>Ascomycota</taxon>
        <taxon>Pezizomycotina</taxon>
        <taxon>Sordariomycetes</taxon>
        <taxon>Sordariomycetidae</taxon>
        <taxon>Sordariales</taxon>
        <taxon>Chaetomiaceae</taxon>
        <taxon>Dichotomopilus</taxon>
    </lineage>
</organism>
<evidence type="ECO:0000256" key="2">
    <source>
        <dbReference type="SAM" id="Phobius"/>
    </source>
</evidence>
<evidence type="ECO:0000256" key="1">
    <source>
        <dbReference type="SAM" id="MobiDB-lite"/>
    </source>
</evidence>
<name>A0AAN6VD36_9PEZI</name>
<evidence type="ECO:0000313" key="4">
    <source>
        <dbReference type="Proteomes" id="UP001302676"/>
    </source>
</evidence>
<keyword evidence="2" id="KW-0472">Membrane</keyword>
<keyword evidence="4" id="KW-1185">Reference proteome</keyword>